<feature type="signal peptide" evidence="2">
    <location>
        <begin position="1"/>
        <end position="19"/>
    </location>
</feature>
<dbReference type="EMBL" id="SRMF01000003">
    <property type="protein sequence ID" value="TGG93281.1"/>
    <property type="molecule type" value="Genomic_DNA"/>
</dbReference>
<feature type="chain" id="PRO_5021496074" evidence="2">
    <location>
        <begin position="20"/>
        <end position="179"/>
    </location>
</feature>
<keyword evidence="4" id="KW-1185">Reference proteome</keyword>
<keyword evidence="2" id="KW-0732">Signal</keyword>
<reference evidence="3 4" key="1">
    <citation type="submission" date="2019-04" db="EMBL/GenBank/DDBJ databases">
        <title>Natronospirillum operosus gen. nov., sp. nov., a haloalkaliphilic satellite isolated from decaying biomass of laboratory culture of cyanobacterium Geitlerinema sp. and proposal of Natronospirillaceae fam. nov. and Saccharospirillaceae fam. nov.</title>
        <authorList>
            <person name="Kevbrin V."/>
            <person name="Boltyanskaya Y."/>
            <person name="Koziaeva V."/>
            <person name="Grouzdev D.S."/>
            <person name="Park M."/>
            <person name="Cho J."/>
        </authorList>
    </citation>
    <scope>NUCLEOTIDE SEQUENCE [LARGE SCALE GENOMIC DNA]</scope>
    <source>
        <strain evidence="3 4">G-116</strain>
    </source>
</reference>
<evidence type="ECO:0000313" key="3">
    <source>
        <dbReference type="EMBL" id="TGG93281.1"/>
    </source>
</evidence>
<comment type="caution">
    <text evidence="3">The sequence shown here is derived from an EMBL/GenBank/DDBJ whole genome shotgun (WGS) entry which is preliminary data.</text>
</comment>
<feature type="compositionally biased region" description="Acidic residues" evidence="1">
    <location>
        <begin position="80"/>
        <end position="92"/>
    </location>
</feature>
<sequence>MMRRSFPLAGMMMIGVLLAGCDTGRDFSDIRARMAELDERPSGRVPDVPEYEAQELFFYSAADLRSPFQSFIEEQQREAEQEEDTGVDPPDEDREREPLEAYGLDELRMVGHIQREGESIRALVTAPGGTLYQVQSGQYMGRNYGRVVVITSRRIDLVETVPSGRGGWLERPQSLSLAE</sequence>
<dbReference type="InterPro" id="IPR007446">
    <property type="entry name" value="PilP"/>
</dbReference>
<dbReference type="PROSITE" id="PS51257">
    <property type="entry name" value="PROKAR_LIPOPROTEIN"/>
    <property type="match status" value="1"/>
</dbReference>
<dbReference type="Gene3D" id="2.30.30.830">
    <property type="match status" value="1"/>
</dbReference>
<feature type="region of interest" description="Disordered" evidence="1">
    <location>
        <begin position="74"/>
        <end position="96"/>
    </location>
</feature>
<gene>
    <name evidence="3" type="ORF">E4656_09490</name>
</gene>
<evidence type="ECO:0000256" key="2">
    <source>
        <dbReference type="SAM" id="SignalP"/>
    </source>
</evidence>
<evidence type="ECO:0000256" key="1">
    <source>
        <dbReference type="SAM" id="MobiDB-lite"/>
    </source>
</evidence>
<protein>
    <submittedName>
        <fullName evidence="3">Pilus assembly protein PilP</fullName>
    </submittedName>
</protein>
<dbReference type="AlphaFoldDB" id="A0A4Z0WEC1"/>
<evidence type="ECO:0000313" key="4">
    <source>
        <dbReference type="Proteomes" id="UP000297475"/>
    </source>
</evidence>
<dbReference type="Proteomes" id="UP000297475">
    <property type="component" value="Unassembled WGS sequence"/>
</dbReference>
<dbReference type="RefSeq" id="WP_135482990.1">
    <property type="nucleotide sequence ID" value="NZ_SRMF01000003.1"/>
</dbReference>
<organism evidence="3 4">
    <name type="scientific">Natronospirillum operosum</name>
    <dbReference type="NCBI Taxonomy" id="2759953"/>
    <lineage>
        <taxon>Bacteria</taxon>
        <taxon>Pseudomonadati</taxon>
        <taxon>Pseudomonadota</taxon>
        <taxon>Gammaproteobacteria</taxon>
        <taxon>Oceanospirillales</taxon>
        <taxon>Natronospirillaceae</taxon>
        <taxon>Natronospirillum</taxon>
    </lineage>
</organism>
<dbReference type="OrthoDB" id="5296580at2"/>
<proteinExistence type="predicted"/>
<name>A0A4Z0WEC1_9GAMM</name>
<dbReference type="Pfam" id="PF04351">
    <property type="entry name" value="PilP"/>
    <property type="match status" value="1"/>
</dbReference>
<dbReference type="PIRSF" id="PIRSF016481">
    <property type="entry name" value="Pilus_assembly_PilP"/>
    <property type="match status" value="1"/>
</dbReference>
<accession>A0A4Z0WEC1</accession>